<organism evidence="2 3">
    <name type="scientific">Candidatus Falkowbacteria bacterium RIFOXYC2_FULL_48_21</name>
    <dbReference type="NCBI Taxonomy" id="1798005"/>
    <lineage>
        <taxon>Bacteria</taxon>
        <taxon>Candidatus Falkowiibacteriota</taxon>
    </lineage>
</organism>
<evidence type="ECO:0000313" key="2">
    <source>
        <dbReference type="EMBL" id="OGF34308.1"/>
    </source>
</evidence>
<sequence>MIKEHKGTILFAGNFQYQFREFAMARALKELGWQIEPFSWEDYTPLTFIGRILFKYMLGRTVKRINADLLSICKRTKPDIVFLCRPNYISTATIMALKSHCRLIATWNPDNPFGGYNLNSAMKYKPTGIYRLLFPLIVCEKAIYFRRLWSKLLRALPLYDICFVYRSENIEKYKQAGVEKVYHLPSFYDPALHRPMTLIDADKKCYERDVVFIGHFEPDGRVQYLEALLDNDIKFQLYGQSWNYYLSAKIKKMFSDPIRPIFGINYTKTISGAKIALCFLSKLNLNQYTRRCFEIPACRTLLLCERTPKMQELFMEDREAVYFSDPLELVAKVKYYLAHPAERNAIAVAGYERCMSSGYDVANRMKICDEIFNQELFSTTT</sequence>
<evidence type="ECO:0000313" key="3">
    <source>
        <dbReference type="Proteomes" id="UP000178656"/>
    </source>
</evidence>
<dbReference type="EMBL" id="MFGM01000074">
    <property type="protein sequence ID" value="OGF34308.1"/>
    <property type="molecule type" value="Genomic_DNA"/>
</dbReference>
<name>A0A1F5T5Q7_9BACT</name>
<reference evidence="2 3" key="1">
    <citation type="journal article" date="2016" name="Nat. Commun.">
        <title>Thousands of microbial genomes shed light on interconnected biogeochemical processes in an aquifer system.</title>
        <authorList>
            <person name="Anantharaman K."/>
            <person name="Brown C.T."/>
            <person name="Hug L.A."/>
            <person name="Sharon I."/>
            <person name="Castelle C.J."/>
            <person name="Probst A.J."/>
            <person name="Thomas B.C."/>
            <person name="Singh A."/>
            <person name="Wilkins M.J."/>
            <person name="Karaoz U."/>
            <person name="Brodie E.L."/>
            <person name="Williams K.H."/>
            <person name="Hubbard S.S."/>
            <person name="Banfield J.F."/>
        </authorList>
    </citation>
    <scope>NUCLEOTIDE SEQUENCE [LARGE SCALE GENOMIC DNA]</scope>
</reference>
<feature type="domain" description="Spore protein YkvP/CgeB glycosyl transferase-like" evidence="1">
    <location>
        <begin position="224"/>
        <end position="366"/>
    </location>
</feature>
<dbReference type="Pfam" id="PF13524">
    <property type="entry name" value="Glyco_trans_1_2"/>
    <property type="match status" value="1"/>
</dbReference>
<comment type="caution">
    <text evidence="2">The sequence shown here is derived from an EMBL/GenBank/DDBJ whole genome shotgun (WGS) entry which is preliminary data.</text>
</comment>
<accession>A0A1F5T5Q7</accession>
<dbReference type="InterPro" id="IPR055259">
    <property type="entry name" value="YkvP/CgeB_Glyco_trans-like"/>
</dbReference>
<protein>
    <recommendedName>
        <fullName evidence="1">Spore protein YkvP/CgeB glycosyl transferase-like domain-containing protein</fullName>
    </recommendedName>
</protein>
<dbReference type="Proteomes" id="UP000178656">
    <property type="component" value="Unassembled WGS sequence"/>
</dbReference>
<proteinExistence type="predicted"/>
<dbReference type="SUPFAM" id="SSF53756">
    <property type="entry name" value="UDP-Glycosyltransferase/glycogen phosphorylase"/>
    <property type="match status" value="1"/>
</dbReference>
<gene>
    <name evidence="2" type="ORF">A2482_00760</name>
</gene>
<evidence type="ECO:0000259" key="1">
    <source>
        <dbReference type="Pfam" id="PF13524"/>
    </source>
</evidence>
<dbReference type="AlphaFoldDB" id="A0A1F5T5Q7"/>